<organism evidence="1 2">
    <name type="scientific">Collybiopsis luxurians FD-317 M1</name>
    <dbReference type="NCBI Taxonomy" id="944289"/>
    <lineage>
        <taxon>Eukaryota</taxon>
        <taxon>Fungi</taxon>
        <taxon>Dikarya</taxon>
        <taxon>Basidiomycota</taxon>
        <taxon>Agaricomycotina</taxon>
        <taxon>Agaricomycetes</taxon>
        <taxon>Agaricomycetidae</taxon>
        <taxon>Agaricales</taxon>
        <taxon>Marasmiineae</taxon>
        <taxon>Omphalotaceae</taxon>
        <taxon>Collybiopsis</taxon>
        <taxon>Collybiopsis luxurians</taxon>
    </lineage>
</organism>
<dbReference type="AlphaFoldDB" id="A0A0D0AUU3"/>
<keyword evidence="2" id="KW-1185">Reference proteome</keyword>
<evidence type="ECO:0000313" key="1">
    <source>
        <dbReference type="EMBL" id="KIK54315.1"/>
    </source>
</evidence>
<reference evidence="1 2" key="1">
    <citation type="submission" date="2014-04" db="EMBL/GenBank/DDBJ databases">
        <title>Evolutionary Origins and Diversification of the Mycorrhizal Mutualists.</title>
        <authorList>
            <consortium name="DOE Joint Genome Institute"/>
            <consortium name="Mycorrhizal Genomics Consortium"/>
            <person name="Kohler A."/>
            <person name="Kuo A."/>
            <person name="Nagy L.G."/>
            <person name="Floudas D."/>
            <person name="Copeland A."/>
            <person name="Barry K.W."/>
            <person name="Cichocki N."/>
            <person name="Veneault-Fourrey C."/>
            <person name="LaButti K."/>
            <person name="Lindquist E.A."/>
            <person name="Lipzen A."/>
            <person name="Lundell T."/>
            <person name="Morin E."/>
            <person name="Murat C."/>
            <person name="Riley R."/>
            <person name="Ohm R."/>
            <person name="Sun H."/>
            <person name="Tunlid A."/>
            <person name="Henrissat B."/>
            <person name="Grigoriev I.V."/>
            <person name="Hibbett D.S."/>
            <person name="Martin F."/>
        </authorList>
    </citation>
    <scope>NUCLEOTIDE SEQUENCE [LARGE SCALE GENOMIC DNA]</scope>
    <source>
        <strain evidence="1 2">FD-317 M1</strain>
    </source>
</reference>
<sequence length="293" mass="33229">MNSAFEAVLNFPSTAVMNFLTHRNAYALYPRSAYEDKFAIYILNSAQNTALNFGRTFGSYRQAQNPPSKQLETIDERPAIPRITFYSPCAYDASRFNSAFAADKVHWVDDSHSICRPIPVNGAAQHTADLVGLNSWHGFYEENSFSLEYITIATSSSEKYCVSAVEKLTAEVLLNDTSSNDIGIWDLVSRVFASTDEEEESKFSGFTACVIKSFLRQLVVVYCSVNIISRQVLTEPFYNIKWIWIVVQVKGRPGQVVTAHWDYNAMVKALMQCMIIVHFECEDNTSHEGYYQY</sequence>
<dbReference type="Proteomes" id="UP000053593">
    <property type="component" value="Unassembled WGS sequence"/>
</dbReference>
<dbReference type="HOGENOM" id="CLU_950130_0_0_1"/>
<dbReference type="EMBL" id="KN834817">
    <property type="protein sequence ID" value="KIK54315.1"/>
    <property type="molecule type" value="Genomic_DNA"/>
</dbReference>
<proteinExistence type="predicted"/>
<dbReference type="OrthoDB" id="3041043at2759"/>
<accession>A0A0D0AUU3</accession>
<protein>
    <submittedName>
        <fullName evidence="1">Uncharacterized protein</fullName>
    </submittedName>
</protein>
<evidence type="ECO:0000313" key="2">
    <source>
        <dbReference type="Proteomes" id="UP000053593"/>
    </source>
</evidence>
<name>A0A0D0AUU3_9AGAR</name>
<gene>
    <name evidence="1" type="ORF">GYMLUDRAFT_63254</name>
</gene>